<name>A0A1H9TV45_9CORY</name>
<gene>
    <name evidence="6" type="ORF">SAMN05661109_01567</name>
</gene>
<keyword evidence="4" id="KW-0732">Signal</keyword>
<dbReference type="PANTHER" id="PTHR43792:SF8">
    <property type="entry name" value="[RIBOSOMAL PROTEIN US5]-ALANINE N-ACETYLTRANSFERASE"/>
    <property type="match status" value="1"/>
</dbReference>
<keyword evidence="2" id="KW-0012">Acyltransferase</keyword>
<sequence>MSLRSALVTLLTCCLCSSAPSWAWNLTFMYDFLGFGARRVRSPSTGSRHAIHPGWPEATRTVVLPNGWRIRLRPLLSSDGPTWSELRILDEHWLRPVEPTVAGTWKSAHTTAAWRINFRNLRGWATKGIVVPLVIEVNGEFAGQVTIGNIQHGSIGEAWIGYWVASPFMGQGVATVACALGTDLGFSRVGLHRLTATFLPHNPASGRVLELVGYRREGFLKGNLHIDGRWQDHHFVAQNIDDYPDSALARLLRAGRVLP</sequence>
<dbReference type="AlphaFoldDB" id="A0A1H9TV45"/>
<feature type="signal peptide" evidence="4">
    <location>
        <begin position="1"/>
        <end position="23"/>
    </location>
</feature>
<feature type="domain" description="N-acetyltransferase" evidence="5">
    <location>
        <begin position="84"/>
        <end position="241"/>
    </location>
</feature>
<organism evidence="6 7">
    <name type="scientific">Corynebacterium cystitidis DSM 20524</name>
    <dbReference type="NCBI Taxonomy" id="1121357"/>
    <lineage>
        <taxon>Bacteria</taxon>
        <taxon>Bacillati</taxon>
        <taxon>Actinomycetota</taxon>
        <taxon>Actinomycetes</taxon>
        <taxon>Mycobacteriales</taxon>
        <taxon>Corynebacteriaceae</taxon>
        <taxon>Corynebacterium</taxon>
    </lineage>
</organism>
<reference evidence="7" key="1">
    <citation type="submission" date="2016-10" db="EMBL/GenBank/DDBJ databases">
        <authorList>
            <person name="Varghese N."/>
            <person name="Submissions S."/>
        </authorList>
    </citation>
    <scope>NUCLEOTIDE SEQUENCE [LARGE SCALE GENOMIC DNA]</scope>
    <source>
        <strain evidence="7">DSM 20524</strain>
    </source>
</reference>
<dbReference type="PROSITE" id="PS51186">
    <property type="entry name" value="GNAT"/>
    <property type="match status" value="1"/>
</dbReference>
<dbReference type="GO" id="GO:0008999">
    <property type="term" value="F:protein-N-terminal-alanine acetyltransferase activity"/>
    <property type="evidence" value="ECO:0007669"/>
    <property type="project" value="TreeGrafter"/>
</dbReference>
<evidence type="ECO:0000313" key="7">
    <source>
        <dbReference type="Proteomes" id="UP000198929"/>
    </source>
</evidence>
<dbReference type="InterPro" id="IPR016181">
    <property type="entry name" value="Acyl_CoA_acyltransferase"/>
</dbReference>
<dbReference type="Proteomes" id="UP000198929">
    <property type="component" value="Unassembled WGS sequence"/>
</dbReference>
<feature type="chain" id="PRO_5038858217" evidence="4">
    <location>
        <begin position="24"/>
        <end position="259"/>
    </location>
</feature>
<dbReference type="STRING" id="1121357.SAMN05661109_01567"/>
<dbReference type="GO" id="GO:0005737">
    <property type="term" value="C:cytoplasm"/>
    <property type="evidence" value="ECO:0007669"/>
    <property type="project" value="TreeGrafter"/>
</dbReference>
<dbReference type="Pfam" id="PF13302">
    <property type="entry name" value="Acetyltransf_3"/>
    <property type="match status" value="1"/>
</dbReference>
<evidence type="ECO:0000256" key="4">
    <source>
        <dbReference type="SAM" id="SignalP"/>
    </source>
</evidence>
<comment type="similarity">
    <text evidence="3">Belongs to the acetyltransferase family. RimJ subfamily.</text>
</comment>
<evidence type="ECO:0000313" key="6">
    <source>
        <dbReference type="EMBL" id="SES00912.1"/>
    </source>
</evidence>
<evidence type="ECO:0000256" key="3">
    <source>
        <dbReference type="ARBA" id="ARBA00038502"/>
    </source>
</evidence>
<dbReference type="SUPFAM" id="SSF55729">
    <property type="entry name" value="Acyl-CoA N-acyltransferases (Nat)"/>
    <property type="match status" value="1"/>
</dbReference>
<dbReference type="InterPro" id="IPR000182">
    <property type="entry name" value="GNAT_dom"/>
</dbReference>
<proteinExistence type="inferred from homology"/>
<keyword evidence="7" id="KW-1185">Reference proteome</keyword>
<accession>A0A1H9TV45</accession>
<dbReference type="PANTHER" id="PTHR43792">
    <property type="entry name" value="GNAT FAMILY, PUTATIVE (AFU_ORTHOLOGUE AFUA_3G00765)-RELATED-RELATED"/>
    <property type="match status" value="1"/>
</dbReference>
<dbReference type="Gene3D" id="3.40.630.30">
    <property type="match status" value="1"/>
</dbReference>
<evidence type="ECO:0000256" key="2">
    <source>
        <dbReference type="ARBA" id="ARBA00023315"/>
    </source>
</evidence>
<protein>
    <submittedName>
        <fullName evidence="6">Ribosomal-protein-alanine N-acetyltransferase</fullName>
    </submittedName>
</protein>
<dbReference type="EMBL" id="FOGQ01000006">
    <property type="protein sequence ID" value="SES00912.1"/>
    <property type="molecule type" value="Genomic_DNA"/>
</dbReference>
<keyword evidence="1 6" id="KW-0808">Transferase</keyword>
<evidence type="ECO:0000256" key="1">
    <source>
        <dbReference type="ARBA" id="ARBA00022679"/>
    </source>
</evidence>
<dbReference type="InterPro" id="IPR051531">
    <property type="entry name" value="N-acetyltransferase"/>
</dbReference>
<evidence type="ECO:0000259" key="5">
    <source>
        <dbReference type="PROSITE" id="PS51186"/>
    </source>
</evidence>